<dbReference type="GO" id="GO:0031177">
    <property type="term" value="F:phosphopantetheine binding"/>
    <property type="evidence" value="ECO:0007669"/>
    <property type="project" value="InterPro"/>
</dbReference>
<comment type="caution">
    <text evidence="5">The sequence shown here is derived from an EMBL/GenBank/DDBJ whole genome shotgun (WGS) entry which is preliminary data.</text>
</comment>
<evidence type="ECO:0000256" key="1">
    <source>
        <dbReference type="ARBA" id="ARBA00001957"/>
    </source>
</evidence>
<feature type="non-terminal residue" evidence="5">
    <location>
        <position position="675"/>
    </location>
</feature>
<dbReference type="GO" id="GO:0044550">
    <property type="term" value="P:secondary metabolite biosynthetic process"/>
    <property type="evidence" value="ECO:0007669"/>
    <property type="project" value="TreeGrafter"/>
</dbReference>
<dbReference type="InterPro" id="IPR006162">
    <property type="entry name" value="Ppantetheine_attach_site"/>
</dbReference>
<protein>
    <submittedName>
        <fullName evidence="5">Amino acid adenylation domain-containing protein</fullName>
    </submittedName>
</protein>
<dbReference type="SUPFAM" id="SSF56801">
    <property type="entry name" value="Acetyl-CoA synthetase-like"/>
    <property type="match status" value="1"/>
</dbReference>
<dbReference type="SUPFAM" id="SSF47336">
    <property type="entry name" value="ACP-like"/>
    <property type="match status" value="1"/>
</dbReference>
<feature type="domain" description="Carrier" evidence="4">
    <location>
        <begin position="384"/>
        <end position="459"/>
    </location>
</feature>
<dbReference type="InterPro" id="IPR001242">
    <property type="entry name" value="Condensation_dom"/>
</dbReference>
<keyword evidence="3" id="KW-0597">Phosphoprotein</keyword>
<keyword evidence="6" id="KW-1185">Reference proteome</keyword>
<dbReference type="Proteomes" id="UP001206128">
    <property type="component" value="Unassembled WGS sequence"/>
</dbReference>
<dbReference type="GO" id="GO:0003824">
    <property type="term" value="F:catalytic activity"/>
    <property type="evidence" value="ECO:0007669"/>
    <property type="project" value="InterPro"/>
</dbReference>
<dbReference type="InterPro" id="IPR025110">
    <property type="entry name" value="AMP-bd_C"/>
</dbReference>
<comment type="cofactor">
    <cofactor evidence="1">
        <name>pantetheine 4'-phosphate</name>
        <dbReference type="ChEBI" id="CHEBI:47942"/>
    </cofactor>
</comment>
<dbReference type="Pfam" id="PF00501">
    <property type="entry name" value="AMP-binding"/>
    <property type="match status" value="1"/>
</dbReference>
<dbReference type="PROSITE" id="PS50075">
    <property type="entry name" value="CARRIER"/>
    <property type="match status" value="1"/>
</dbReference>
<dbReference type="Pfam" id="PF00668">
    <property type="entry name" value="Condensation"/>
    <property type="match status" value="1"/>
</dbReference>
<evidence type="ECO:0000313" key="5">
    <source>
        <dbReference type="EMBL" id="MCP2170509.1"/>
    </source>
</evidence>
<dbReference type="InterPro" id="IPR009081">
    <property type="entry name" value="PP-bd_ACP"/>
</dbReference>
<dbReference type="Gene3D" id="3.40.50.12780">
    <property type="entry name" value="N-terminal domain of ligase-like"/>
    <property type="match status" value="1"/>
</dbReference>
<dbReference type="Pfam" id="PF13193">
    <property type="entry name" value="AMP-binding_C"/>
    <property type="match status" value="1"/>
</dbReference>
<dbReference type="InterPro" id="IPR020845">
    <property type="entry name" value="AMP-binding_CS"/>
</dbReference>
<organism evidence="5 6">
    <name type="scientific">Goodfellowiella coeruleoviolacea</name>
    <dbReference type="NCBI Taxonomy" id="334858"/>
    <lineage>
        <taxon>Bacteria</taxon>
        <taxon>Bacillati</taxon>
        <taxon>Actinomycetota</taxon>
        <taxon>Actinomycetes</taxon>
        <taxon>Pseudonocardiales</taxon>
        <taxon>Pseudonocardiaceae</taxon>
        <taxon>Goodfellowiella</taxon>
    </lineage>
</organism>
<keyword evidence="2" id="KW-0596">Phosphopantetheine</keyword>
<feature type="non-terminal residue" evidence="5">
    <location>
        <position position="1"/>
    </location>
</feature>
<dbReference type="InterPro" id="IPR036736">
    <property type="entry name" value="ACP-like_sf"/>
</dbReference>
<evidence type="ECO:0000256" key="2">
    <source>
        <dbReference type="ARBA" id="ARBA00022450"/>
    </source>
</evidence>
<dbReference type="GO" id="GO:0043041">
    <property type="term" value="P:amino acid activation for nonribosomal peptide biosynthetic process"/>
    <property type="evidence" value="ECO:0007669"/>
    <property type="project" value="TreeGrafter"/>
</dbReference>
<dbReference type="PROSITE" id="PS00455">
    <property type="entry name" value="AMP_BINDING"/>
    <property type="match status" value="1"/>
</dbReference>
<dbReference type="EMBL" id="JAMTCK010000049">
    <property type="protein sequence ID" value="MCP2170509.1"/>
    <property type="molecule type" value="Genomic_DNA"/>
</dbReference>
<sequence>GGSARVVVLDDAVDAELVPLRGSGDDLAYVIFTSGSTGRPKGAMVHRRGMINHLLAKVEDLALSEGDTVVLSAPLTFDISVWQLLAGLVVGGRVRAVGRETAADPKALFGLAGMTVLEVVPSLLRAALDLWDSGVAAPELGLRWLVVTGEALPWDLCVRWLDRYPGIPLVNAYGPTECSDDVTHALIDQAAVAHAVAAGAGDGLGVRAPIGRAVRNTQLYVLGDDLQPVPVGVVGELYVGGVGVGRGYLGDAARTASTFVANPFGAGRLYRTGDRVVYRSDGQLEFVERRDFQVKVRGHRIELGEVEAALRSLPGVRDVAVAVVAGRLVGYVVGQADLAEVRGLLPDYMVPSVLVELAALPLTANGKVDRKALPAPVFEGSGRGPRTRVEEVLCELVGEVLGVSGVGVDDGFFELGGHSLLATRLISRVRSVLGVELSLRELFDAPTVAGMAERVAGSVVTRPALVPRQRPAEIPLSPGQQRLWFLNRLEGPNATYNVPGVLKLTGELDIPALDAALRDLIERHESLRTTFPERNGTPHQLVLDTDRAYPGLPVVPTTEAAVGAEVAAYGALPFDIENEPPLRAQLFAVGPEEHVLVVSLHHICSDGWSTAPLMRDLATAYAARRAGEAPQWTPLPVQYADYTLWHRELLGSEDDPDSLVSRQLAFWRSTLADLP</sequence>
<dbReference type="Gene3D" id="3.30.300.30">
    <property type="match status" value="1"/>
</dbReference>
<dbReference type="FunFam" id="1.10.1200.10:FF:000016">
    <property type="entry name" value="Non-ribosomal peptide synthase"/>
    <property type="match status" value="1"/>
</dbReference>
<dbReference type="GO" id="GO:0008610">
    <property type="term" value="P:lipid biosynthetic process"/>
    <property type="evidence" value="ECO:0007669"/>
    <property type="project" value="UniProtKB-ARBA"/>
</dbReference>
<evidence type="ECO:0000313" key="6">
    <source>
        <dbReference type="Proteomes" id="UP001206128"/>
    </source>
</evidence>
<dbReference type="Pfam" id="PF00550">
    <property type="entry name" value="PP-binding"/>
    <property type="match status" value="1"/>
</dbReference>
<reference evidence="5" key="1">
    <citation type="submission" date="2022-06" db="EMBL/GenBank/DDBJ databases">
        <title>Genomic Encyclopedia of Archaeal and Bacterial Type Strains, Phase II (KMG-II): from individual species to whole genera.</title>
        <authorList>
            <person name="Goeker M."/>
        </authorList>
    </citation>
    <scope>NUCLEOTIDE SEQUENCE</scope>
    <source>
        <strain evidence="5">DSM 43935</strain>
    </source>
</reference>
<proteinExistence type="predicted"/>
<dbReference type="Gene3D" id="3.30.559.10">
    <property type="entry name" value="Chloramphenicol acetyltransferase-like domain"/>
    <property type="match status" value="1"/>
</dbReference>
<evidence type="ECO:0000259" key="4">
    <source>
        <dbReference type="PROSITE" id="PS50075"/>
    </source>
</evidence>
<evidence type="ECO:0000256" key="3">
    <source>
        <dbReference type="ARBA" id="ARBA00022553"/>
    </source>
</evidence>
<dbReference type="GO" id="GO:0072330">
    <property type="term" value="P:monocarboxylic acid biosynthetic process"/>
    <property type="evidence" value="ECO:0007669"/>
    <property type="project" value="UniProtKB-ARBA"/>
</dbReference>
<dbReference type="InterPro" id="IPR020459">
    <property type="entry name" value="AMP-binding"/>
</dbReference>
<name>A0AAE3KLN7_9PSEU</name>
<dbReference type="Gene3D" id="3.30.559.30">
    <property type="entry name" value="Nonribosomal peptide synthetase, condensation domain"/>
    <property type="match status" value="1"/>
</dbReference>
<dbReference type="InterPro" id="IPR045851">
    <property type="entry name" value="AMP-bd_C_sf"/>
</dbReference>
<dbReference type="InterPro" id="IPR000873">
    <property type="entry name" value="AMP-dep_synth/lig_dom"/>
</dbReference>
<dbReference type="AlphaFoldDB" id="A0AAE3KLN7"/>
<dbReference type="PRINTS" id="PR00154">
    <property type="entry name" value="AMPBINDING"/>
</dbReference>
<dbReference type="InterPro" id="IPR042099">
    <property type="entry name" value="ANL_N_sf"/>
</dbReference>
<dbReference type="SMART" id="SM00823">
    <property type="entry name" value="PKS_PP"/>
    <property type="match status" value="1"/>
</dbReference>
<dbReference type="InterPro" id="IPR023213">
    <property type="entry name" value="CAT-like_dom_sf"/>
</dbReference>
<dbReference type="PROSITE" id="PS00012">
    <property type="entry name" value="PHOSPHOPANTETHEINE"/>
    <property type="match status" value="1"/>
</dbReference>
<dbReference type="PANTHER" id="PTHR45527">
    <property type="entry name" value="NONRIBOSOMAL PEPTIDE SYNTHETASE"/>
    <property type="match status" value="1"/>
</dbReference>
<dbReference type="PANTHER" id="PTHR45527:SF1">
    <property type="entry name" value="FATTY ACID SYNTHASE"/>
    <property type="match status" value="1"/>
</dbReference>
<dbReference type="Gene3D" id="1.10.1200.10">
    <property type="entry name" value="ACP-like"/>
    <property type="match status" value="1"/>
</dbReference>
<dbReference type="InterPro" id="IPR020806">
    <property type="entry name" value="PKS_PP-bd"/>
</dbReference>
<accession>A0AAE3KLN7</accession>
<dbReference type="SUPFAM" id="SSF52777">
    <property type="entry name" value="CoA-dependent acyltransferases"/>
    <property type="match status" value="1"/>
</dbReference>
<gene>
    <name evidence="5" type="ORF">LX83_007400</name>
</gene>
<dbReference type="GO" id="GO:0005829">
    <property type="term" value="C:cytosol"/>
    <property type="evidence" value="ECO:0007669"/>
    <property type="project" value="TreeGrafter"/>
</dbReference>